<evidence type="ECO:0000313" key="2">
    <source>
        <dbReference type="EMBL" id="EHJ09192.1"/>
    </source>
</evidence>
<evidence type="ECO:0000313" key="3">
    <source>
        <dbReference type="Proteomes" id="UP000005413"/>
    </source>
</evidence>
<reference evidence="2 3" key="1">
    <citation type="journal article" date="2012" name="BMC Genomics">
        <title>Comparative genomic analysis of the genus Staphylococcus including Staphylococcus aureus and its newly described sister species Staphylococcus simiae.</title>
        <authorList>
            <person name="Suzuki H."/>
            <person name="Lefebure T."/>
            <person name="Pavinski Bitar P."/>
            <person name="Stanhope M.J."/>
        </authorList>
    </citation>
    <scope>NUCLEOTIDE SEQUENCE [LARGE SCALE GENOMIC DNA]</scope>
    <source>
        <strain evidence="2 3">CCM 7213</strain>
    </source>
</reference>
<keyword evidence="3" id="KW-1185">Reference proteome</keyword>
<sequence>MSYNHLTITERTKEHTTSNGKTKTPDEMTVRELEDLKTST</sequence>
<dbReference type="PATRIC" id="fig|911238.3.peg.33"/>
<dbReference type="Proteomes" id="UP000005413">
    <property type="component" value="Unassembled WGS sequence"/>
</dbReference>
<gene>
    <name evidence="2" type="ORF">SS7213T_00179</name>
</gene>
<feature type="region of interest" description="Disordered" evidence="1">
    <location>
        <begin position="1"/>
        <end position="40"/>
    </location>
</feature>
<evidence type="ECO:0000256" key="1">
    <source>
        <dbReference type="SAM" id="MobiDB-lite"/>
    </source>
</evidence>
<organism evidence="2 3">
    <name type="scientific">Staphylococcus simiae CCM 7213 = CCUG 51256</name>
    <dbReference type="NCBI Taxonomy" id="911238"/>
    <lineage>
        <taxon>Bacteria</taxon>
        <taxon>Bacillati</taxon>
        <taxon>Bacillota</taxon>
        <taxon>Bacilli</taxon>
        <taxon>Bacillales</taxon>
        <taxon>Staphylococcaceae</taxon>
        <taxon>Staphylococcus</taxon>
    </lineage>
</organism>
<dbReference type="AlphaFoldDB" id="G5JF44"/>
<proteinExistence type="predicted"/>
<name>G5JF44_9STAP</name>
<dbReference type="EMBL" id="AEUN01000009">
    <property type="protein sequence ID" value="EHJ09192.1"/>
    <property type="molecule type" value="Genomic_DNA"/>
</dbReference>
<feature type="compositionally biased region" description="Basic and acidic residues" evidence="1">
    <location>
        <begin position="23"/>
        <end position="40"/>
    </location>
</feature>
<accession>G5JF44</accession>
<comment type="caution">
    <text evidence="2">The sequence shown here is derived from an EMBL/GenBank/DDBJ whole genome shotgun (WGS) entry which is preliminary data.</text>
</comment>
<protein>
    <submittedName>
        <fullName evidence="2">Pathogenicity island protein</fullName>
    </submittedName>
</protein>